<feature type="signal peptide" evidence="2">
    <location>
        <begin position="1"/>
        <end position="23"/>
    </location>
</feature>
<evidence type="ECO:0000313" key="3">
    <source>
        <dbReference type="EMBL" id="XBG62250.1"/>
    </source>
</evidence>
<dbReference type="PANTHER" id="PTHR45588:SF1">
    <property type="entry name" value="WW DOMAIN-CONTAINING PROTEIN"/>
    <property type="match status" value="1"/>
</dbReference>
<reference evidence="3" key="1">
    <citation type="submission" date="2024-05" db="EMBL/GenBank/DDBJ databases">
        <title>Pontimicrobium maritimus sp. nov., isolated form sea water.</title>
        <authorList>
            <person name="Muhammad N."/>
            <person name="Vuong T.Q."/>
            <person name="Han H.L."/>
            <person name="Kim S.-G."/>
        </authorList>
    </citation>
    <scope>NUCLEOTIDE SEQUENCE</scope>
    <source>
        <strain evidence="3">SW4</strain>
    </source>
</reference>
<keyword evidence="2" id="KW-0732">Signal</keyword>
<evidence type="ECO:0008006" key="4">
    <source>
        <dbReference type="Google" id="ProtNLM"/>
    </source>
</evidence>
<dbReference type="SUPFAM" id="SSF48452">
    <property type="entry name" value="TPR-like"/>
    <property type="match status" value="1"/>
</dbReference>
<evidence type="ECO:0000256" key="2">
    <source>
        <dbReference type="SAM" id="SignalP"/>
    </source>
</evidence>
<evidence type="ECO:0000256" key="1">
    <source>
        <dbReference type="PROSITE-ProRule" id="PRU00339"/>
    </source>
</evidence>
<dbReference type="EMBL" id="CP157199">
    <property type="protein sequence ID" value="XBG62250.1"/>
    <property type="molecule type" value="Genomic_DNA"/>
</dbReference>
<dbReference type="PANTHER" id="PTHR45588">
    <property type="entry name" value="TPR DOMAIN-CONTAINING PROTEIN"/>
    <property type="match status" value="1"/>
</dbReference>
<keyword evidence="1" id="KW-0802">TPR repeat</keyword>
<sequence>MKSQKTILKLVSFIFLISFTACKEESPKPNPALASIDLLRGELLLCGDGQFGELKFSLSCSYDTREDFDMAIALLHSFQYAEAEKAFVRVIDADPNCPMAYWGVAMSIYHAAWFPPTEKELIKASKILTIAKELSMDNKQRDYINAIDAFYTNWETVDHKTRALRFEKEMENIYKKYPDDVEAAIFYTLALYSTRDRVGKEYENERKAGKILEGLFAENPNHPGIAHYIIHNYDNPVLAPKALETARRYAKIAPSSSHAQHMPSHIFTRLGIWEESIESNLLSASSSRCYTEAAALSGAYFEELHATDYLVYAYIQKGDNISAEQQYNQIKDLKSFYPTNITAAIYPLTAIPARLTLENRNWEKALQLELQEIDLNWTEFPWQKAILHFARAVGASHTSNFEIATQEIDILKKLHQDLIAQNDRSKSIQIKQVEIQIKTSQAWMNFKMNEKEDGLALMKEAVEIERKTSKHPITPGDVLPAIELLGDMLLELDRYEEALIAYEENLKAHPYRFNGIYGAAIAAKQSDDYDKATLYFNQLIELTKNSTNDRPEIEEAKAFIEKLAS</sequence>
<dbReference type="Gene3D" id="1.25.40.10">
    <property type="entry name" value="Tetratricopeptide repeat domain"/>
    <property type="match status" value="2"/>
</dbReference>
<feature type="chain" id="PRO_5043963790" description="Tetratricopeptide repeat protein" evidence="2">
    <location>
        <begin position="24"/>
        <end position="565"/>
    </location>
</feature>
<dbReference type="PROSITE" id="PS51257">
    <property type="entry name" value="PROKAR_LIPOPROTEIN"/>
    <property type="match status" value="1"/>
</dbReference>
<dbReference type="RefSeq" id="WP_347925343.1">
    <property type="nucleotide sequence ID" value="NZ_CP157199.1"/>
</dbReference>
<proteinExistence type="predicted"/>
<accession>A0AAU7BW99</accession>
<dbReference type="InterPro" id="IPR011990">
    <property type="entry name" value="TPR-like_helical_dom_sf"/>
</dbReference>
<name>A0AAU7BW99_9FLAO</name>
<dbReference type="AlphaFoldDB" id="A0AAU7BW99"/>
<dbReference type="SMART" id="SM00028">
    <property type="entry name" value="TPR"/>
    <property type="match status" value="4"/>
</dbReference>
<organism evidence="3">
    <name type="scientific">Pontimicrobium sp. SW4</name>
    <dbReference type="NCBI Taxonomy" id="3153519"/>
    <lineage>
        <taxon>Bacteria</taxon>
        <taxon>Pseudomonadati</taxon>
        <taxon>Bacteroidota</taxon>
        <taxon>Flavobacteriia</taxon>
        <taxon>Flavobacteriales</taxon>
        <taxon>Flavobacteriaceae</taxon>
        <taxon>Pontimicrobium</taxon>
    </lineage>
</organism>
<gene>
    <name evidence="3" type="ORF">ABGB03_04945</name>
</gene>
<protein>
    <recommendedName>
        <fullName evidence="4">Tetratricopeptide repeat protein</fullName>
    </recommendedName>
</protein>
<dbReference type="PROSITE" id="PS50005">
    <property type="entry name" value="TPR"/>
    <property type="match status" value="1"/>
</dbReference>
<dbReference type="InterPro" id="IPR019734">
    <property type="entry name" value="TPR_rpt"/>
</dbReference>
<feature type="repeat" description="TPR" evidence="1">
    <location>
        <begin position="479"/>
        <end position="512"/>
    </location>
</feature>